<feature type="transmembrane region" description="Helical" evidence="5">
    <location>
        <begin position="176"/>
        <end position="196"/>
    </location>
</feature>
<feature type="transmembrane region" description="Helical" evidence="5">
    <location>
        <begin position="56"/>
        <end position="79"/>
    </location>
</feature>
<evidence type="ECO:0000256" key="5">
    <source>
        <dbReference type="SAM" id="Phobius"/>
    </source>
</evidence>
<dbReference type="AlphaFoldDB" id="A0A1H1VJ09"/>
<dbReference type="GO" id="GO:0005886">
    <property type="term" value="C:plasma membrane"/>
    <property type="evidence" value="ECO:0007669"/>
    <property type="project" value="UniProtKB-SubCell"/>
</dbReference>
<dbReference type="PANTHER" id="PTHR23528:SF1">
    <property type="entry name" value="MAJOR FACILITATOR SUPERFAMILY (MFS) PROFILE DOMAIN-CONTAINING PROTEIN"/>
    <property type="match status" value="1"/>
</dbReference>
<dbReference type="Pfam" id="PF07690">
    <property type="entry name" value="MFS_1"/>
    <property type="match status" value="1"/>
</dbReference>
<accession>A0A1H1VJ09</accession>
<dbReference type="InterPro" id="IPR011701">
    <property type="entry name" value="MFS"/>
</dbReference>
<gene>
    <name evidence="7" type="ORF">SAMN04488570_2838</name>
</gene>
<dbReference type="InterPro" id="IPR036259">
    <property type="entry name" value="MFS_trans_sf"/>
</dbReference>
<dbReference type="InterPro" id="IPR020846">
    <property type="entry name" value="MFS_dom"/>
</dbReference>
<feature type="transmembrane region" description="Helical" evidence="5">
    <location>
        <begin position="232"/>
        <end position="249"/>
    </location>
</feature>
<feature type="transmembrane region" description="Helical" evidence="5">
    <location>
        <begin position="6"/>
        <end position="35"/>
    </location>
</feature>
<evidence type="ECO:0000313" key="7">
    <source>
        <dbReference type="EMBL" id="SDS84331.1"/>
    </source>
</evidence>
<evidence type="ECO:0000313" key="8">
    <source>
        <dbReference type="Proteomes" id="UP000198859"/>
    </source>
</evidence>
<name>A0A1H1VJ09_9ACTN</name>
<dbReference type="EMBL" id="LT629757">
    <property type="protein sequence ID" value="SDS84331.1"/>
    <property type="molecule type" value="Genomic_DNA"/>
</dbReference>
<evidence type="ECO:0000259" key="6">
    <source>
        <dbReference type="PROSITE" id="PS50850"/>
    </source>
</evidence>
<dbReference type="Proteomes" id="UP000198859">
    <property type="component" value="Chromosome I"/>
</dbReference>
<evidence type="ECO:0000256" key="3">
    <source>
        <dbReference type="ARBA" id="ARBA00022989"/>
    </source>
</evidence>
<evidence type="ECO:0000256" key="2">
    <source>
        <dbReference type="ARBA" id="ARBA00022692"/>
    </source>
</evidence>
<evidence type="ECO:0000256" key="4">
    <source>
        <dbReference type="ARBA" id="ARBA00023136"/>
    </source>
</evidence>
<dbReference type="SUPFAM" id="SSF103473">
    <property type="entry name" value="MFS general substrate transporter"/>
    <property type="match status" value="1"/>
</dbReference>
<feature type="transmembrane region" description="Helical" evidence="5">
    <location>
        <begin position="138"/>
        <end position="156"/>
    </location>
</feature>
<feature type="transmembrane region" description="Helical" evidence="5">
    <location>
        <begin position="297"/>
        <end position="316"/>
    </location>
</feature>
<dbReference type="PROSITE" id="PS00216">
    <property type="entry name" value="SUGAR_TRANSPORT_1"/>
    <property type="match status" value="1"/>
</dbReference>
<organism evidence="7 8">
    <name type="scientific">Nocardioides scoriae</name>
    <dbReference type="NCBI Taxonomy" id="642780"/>
    <lineage>
        <taxon>Bacteria</taxon>
        <taxon>Bacillati</taxon>
        <taxon>Actinomycetota</taxon>
        <taxon>Actinomycetes</taxon>
        <taxon>Propionibacteriales</taxon>
        <taxon>Nocardioidaceae</taxon>
        <taxon>Nocardioides</taxon>
    </lineage>
</organism>
<keyword evidence="8" id="KW-1185">Reference proteome</keyword>
<feature type="transmembrane region" description="Helical" evidence="5">
    <location>
        <begin position="85"/>
        <end position="103"/>
    </location>
</feature>
<dbReference type="GO" id="GO:0022857">
    <property type="term" value="F:transmembrane transporter activity"/>
    <property type="evidence" value="ECO:0007669"/>
    <property type="project" value="InterPro"/>
</dbReference>
<proteinExistence type="predicted"/>
<reference evidence="8" key="1">
    <citation type="submission" date="2016-10" db="EMBL/GenBank/DDBJ databases">
        <authorList>
            <person name="Varghese N."/>
            <person name="Submissions S."/>
        </authorList>
    </citation>
    <scope>NUCLEOTIDE SEQUENCE [LARGE SCALE GENOMIC DNA]</scope>
    <source>
        <strain evidence="8">DSM 22127</strain>
    </source>
</reference>
<comment type="subcellular location">
    <subcellularLocation>
        <location evidence="1">Cell membrane</location>
        <topology evidence="1">Multi-pass membrane protein</topology>
    </subcellularLocation>
</comment>
<evidence type="ECO:0000256" key="1">
    <source>
        <dbReference type="ARBA" id="ARBA00004651"/>
    </source>
</evidence>
<keyword evidence="3 5" id="KW-1133">Transmembrane helix</keyword>
<dbReference type="PROSITE" id="PS50850">
    <property type="entry name" value="MFS"/>
    <property type="match status" value="1"/>
</dbReference>
<protein>
    <submittedName>
        <fullName evidence="7">Major Facilitator Superfamily protein</fullName>
    </submittedName>
</protein>
<dbReference type="Gene3D" id="1.20.1250.20">
    <property type="entry name" value="MFS general substrate transporter like domains"/>
    <property type="match status" value="2"/>
</dbReference>
<sequence>MVSGALGAAIALVVLGGMSSLVGLVIVYIFLNVALNLYLGPKTAIMPDRVPRGVRGLFSAVAGLGVLFGVLGGQVVGAVLSSAPFVGYSILAVMIVLAGVGLVRFNPDHDNREAPREPMHWSMLLRTFWVSPRQHPDFAFGFLGRLMTLMGFYLVNTFQLFLLQDYVGLGDEAVDVLPLLALTALGATLLSTVLGGPLSDRIGRRKPVAVVAGLLIGASLIAPWLMPTVTGFFIYALVAGLGFGAYLAVDQALLSEVLPSTEDNGRYLGVLNIAVALPSALAAAVAGTVVSTLGYSAIFPLGIVISVIGALAILPIKSVR</sequence>
<dbReference type="STRING" id="642780.SAMN04488570_2838"/>
<dbReference type="InterPro" id="IPR005829">
    <property type="entry name" value="Sugar_transporter_CS"/>
</dbReference>
<feature type="transmembrane region" description="Helical" evidence="5">
    <location>
        <begin position="208"/>
        <end position="226"/>
    </location>
</feature>
<feature type="transmembrane region" description="Helical" evidence="5">
    <location>
        <begin position="270"/>
        <end position="291"/>
    </location>
</feature>
<dbReference type="PANTHER" id="PTHR23528">
    <property type="match status" value="1"/>
</dbReference>
<keyword evidence="4 5" id="KW-0472">Membrane</keyword>
<keyword evidence="2 5" id="KW-0812">Transmembrane</keyword>
<feature type="domain" description="Major facilitator superfamily (MFS) profile" evidence="6">
    <location>
        <begin position="137"/>
        <end position="320"/>
    </location>
</feature>